<dbReference type="SUPFAM" id="SSF54631">
    <property type="entry name" value="CBS-domain pair"/>
    <property type="match status" value="1"/>
</dbReference>
<evidence type="ECO:0000313" key="5">
    <source>
        <dbReference type="Proteomes" id="UP000245539"/>
    </source>
</evidence>
<comment type="caution">
    <text evidence="4">The sequence shown here is derived from an EMBL/GenBank/DDBJ whole genome shotgun (WGS) entry which is preliminary data.</text>
</comment>
<dbReference type="EMBL" id="QGKM01000056">
    <property type="protein sequence ID" value="PWQ94349.1"/>
    <property type="molecule type" value="Genomic_DNA"/>
</dbReference>
<organism evidence="4 5">
    <name type="scientific">Leucothrix pacifica</name>
    <dbReference type="NCBI Taxonomy" id="1247513"/>
    <lineage>
        <taxon>Bacteria</taxon>
        <taxon>Pseudomonadati</taxon>
        <taxon>Pseudomonadota</taxon>
        <taxon>Gammaproteobacteria</taxon>
        <taxon>Thiotrichales</taxon>
        <taxon>Thiotrichaceae</taxon>
        <taxon>Leucothrix</taxon>
    </lineage>
</organism>
<feature type="domain" description="CBS" evidence="3">
    <location>
        <begin position="78"/>
        <end position="134"/>
    </location>
</feature>
<reference evidence="4 5" key="1">
    <citation type="submission" date="2018-05" db="EMBL/GenBank/DDBJ databases">
        <title>Leucothrix arctica sp. nov., isolated from Arctic seawater.</title>
        <authorList>
            <person name="Choi A."/>
            <person name="Baek K."/>
        </authorList>
    </citation>
    <scope>NUCLEOTIDE SEQUENCE [LARGE SCALE GENOMIC DNA]</scope>
    <source>
        <strain evidence="4 5">JCM 18388</strain>
    </source>
</reference>
<evidence type="ECO:0000259" key="3">
    <source>
        <dbReference type="PROSITE" id="PS51371"/>
    </source>
</evidence>
<evidence type="ECO:0000313" key="4">
    <source>
        <dbReference type="EMBL" id="PWQ94349.1"/>
    </source>
</evidence>
<dbReference type="Gene3D" id="3.10.580.10">
    <property type="entry name" value="CBS-domain"/>
    <property type="match status" value="1"/>
</dbReference>
<gene>
    <name evidence="4" type="ORF">DKW60_17080</name>
</gene>
<feature type="domain" description="CBS" evidence="3">
    <location>
        <begin position="11"/>
        <end position="68"/>
    </location>
</feature>
<accession>A0A317C7N8</accession>
<dbReference type="Proteomes" id="UP000245539">
    <property type="component" value="Unassembled WGS sequence"/>
</dbReference>
<dbReference type="SMART" id="SM00116">
    <property type="entry name" value="CBS"/>
    <property type="match status" value="2"/>
</dbReference>
<dbReference type="Pfam" id="PF00571">
    <property type="entry name" value="CBS"/>
    <property type="match status" value="2"/>
</dbReference>
<name>A0A317C7N8_9GAMM</name>
<dbReference type="InterPro" id="IPR051257">
    <property type="entry name" value="Diverse_CBS-Domain"/>
</dbReference>
<dbReference type="AlphaFoldDB" id="A0A317C7N8"/>
<dbReference type="PROSITE" id="PS51371">
    <property type="entry name" value="CBS"/>
    <property type="match status" value="2"/>
</dbReference>
<sequence length="135" mass="15175">MQKSLHVKNYLNPKFVTLKPDQYIKDVIFVFNKQNIFGAPVMDNLGNLVGVLSGSDCIQAAIEGNFDQNSHLTVSDLMTRDVKTVDSNYSILFIAKEFMNSPYRFFPVMDDNRVIGIINRSDILRAISDAGSPLK</sequence>
<dbReference type="OrthoDB" id="9790355at2"/>
<dbReference type="InterPro" id="IPR046342">
    <property type="entry name" value="CBS_dom_sf"/>
</dbReference>
<dbReference type="RefSeq" id="WP_109838878.1">
    <property type="nucleotide sequence ID" value="NZ_QGKM01000056.1"/>
</dbReference>
<evidence type="ECO:0000256" key="1">
    <source>
        <dbReference type="ARBA" id="ARBA00023122"/>
    </source>
</evidence>
<evidence type="ECO:0000256" key="2">
    <source>
        <dbReference type="PROSITE-ProRule" id="PRU00703"/>
    </source>
</evidence>
<keyword evidence="1 2" id="KW-0129">CBS domain</keyword>
<keyword evidence="5" id="KW-1185">Reference proteome</keyword>
<dbReference type="InterPro" id="IPR000644">
    <property type="entry name" value="CBS_dom"/>
</dbReference>
<dbReference type="PANTHER" id="PTHR43080">
    <property type="entry name" value="CBS DOMAIN-CONTAINING PROTEIN CBSX3, MITOCHONDRIAL"/>
    <property type="match status" value="1"/>
</dbReference>
<dbReference type="PANTHER" id="PTHR43080:SF2">
    <property type="entry name" value="CBS DOMAIN-CONTAINING PROTEIN"/>
    <property type="match status" value="1"/>
</dbReference>
<protein>
    <submittedName>
        <fullName evidence="4">Signal transduction protein</fullName>
    </submittedName>
</protein>
<proteinExistence type="predicted"/>